<evidence type="ECO:0000256" key="5">
    <source>
        <dbReference type="SAM" id="Phobius"/>
    </source>
</evidence>
<evidence type="ECO:0000313" key="6">
    <source>
        <dbReference type="EMBL" id="CRL21241.1"/>
    </source>
</evidence>
<dbReference type="PANTHER" id="PTHR31465">
    <property type="entry name" value="PROTEIN RTA1-RELATED"/>
    <property type="match status" value="1"/>
</dbReference>
<dbReference type="PANTHER" id="PTHR31465:SF9">
    <property type="entry name" value="SPHINGOID LONG-CHAIN BASE TRANSPORTER RSB1"/>
    <property type="match status" value="1"/>
</dbReference>
<dbReference type="Pfam" id="PF04479">
    <property type="entry name" value="RTA1"/>
    <property type="match status" value="1"/>
</dbReference>
<evidence type="ECO:0000256" key="1">
    <source>
        <dbReference type="ARBA" id="ARBA00004141"/>
    </source>
</evidence>
<feature type="transmembrane region" description="Helical" evidence="5">
    <location>
        <begin position="167"/>
        <end position="193"/>
    </location>
</feature>
<protein>
    <submittedName>
        <fullName evidence="6">RTA1 like protein</fullName>
    </submittedName>
</protein>
<reference evidence="6 7" key="1">
    <citation type="journal article" date="2014" name="Nat. Commun.">
        <title>Multiple recent horizontal transfers of a large genomic region in cheese making fungi.</title>
        <authorList>
            <person name="Cheeseman K."/>
            <person name="Ropars J."/>
            <person name="Renault P."/>
            <person name="Dupont J."/>
            <person name="Gouzy J."/>
            <person name="Branca A."/>
            <person name="Abraham A.L."/>
            <person name="Ceppi M."/>
            <person name="Conseiller E."/>
            <person name="Debuchy R."/>
            <person name="Malagnac F."/>
            <person name="Goarin A."/>
            <person name="Silar P."/>
            <person name="Lacoste S."/>
            <person name="Sallet E."/>
            <person name="Bensimon A."/>
            <person name="Giraud T."/>
            <person name="Brygoo Y."/>
        </authorList>
    </citation>
    <scope>NUCLEOTIDE SEQUENCE [LARGE SCALE GENOMIC DNA]</scope>
    <source>
        <strain evidence="7">FM 013</strain>
    </source>
</reference>
<keyword evidence="3 5" id="KW-1133">Transmembrane helix</keyword>
<dbReference type="EMBL" id="HG793138">
    <property type="protein sequence ID" value="CRL21241.1"/>
    <property type="molecule type" value="Genomic_DNA"/>
</dbReference>
<organism evidence="6 7">
    <name type="scientific">Penicillium camemberti (strain FM 013)</name>
    <dbReference type="NCBI Taxonomy" id="1429867"/>
    <lineage>
        <taxon>Eukaryota</taxon>
        <taxon>Fungi</taxon>
        <taxon>Dikarya</taxon>
        <taxon>Ascomycota</taxon>
        <taxon>Pezizomycotina</taxon>
        <taxon>Eurotiomycetes</taxon>
        <taxon>Eurotiomycetidae</taxon>
        <taxon>Eurotiales</taxon>
        <taxon>Aspergillaceae</taxon>
        <taxon>Penicillium</taxon>
    </lineage>
</organism>
<dbReference type="GO" id="GO:0000324">
    <property type="term" value="C:fungal-type vacuole"/>
    <property type="evidence" value="ECO:0007669"/>
    <property type="project" value="TreeGrafter"/>
</dbReference>
<feature type="transmembrane region" description="Helical" evidence="5">
    <location>
        <begin position="89"/>
        <end position="111"/>
    </location>
</feature>
<dbReference type="AlphaFoldDB" id="A0A0G4P4J3"/>
<feature type="transmembrane region" description="Helical" evidence="5">
    <location>
        <begin position="219"/>
        <end position="237"/>
    </location>
</feature>
<keyword evidence="4 5" id="KW-0472">Membrane</keyword>
<feature type="transmembrane region" description="Helical" evidence="5">
    <location>
        <begin position="257"/>
        <end position="275"/>
    </location>
</feature>
<evidence type="ECO:0000256" key="4">
    <source>
        <dbReference type="ARBA" id="ARBA00023136"/>
    </source>
</evidence>
<evidence type="ECO:0000256" key="3">
    <source>
        <dbReference type="ARBA" id="ARBA00022989"/>
    </source>
</evidence>
<feature type="transmembrane region" description="Helical" evidence="5">
    <location>
        <begin position="33"/>
        <end position="51"/>
    </location>
</feature>
<comment type="subcellular location">
    <subcellularLocation>
        <location evidence="1">Membrane</location>
        <topology evidence="1">Multi-pass membrane protein</topology>
    </subcellularLocation>
</comment>
<proteinExistence type="predicted"/>
<dbReference type="Proteomes" id="UP000053732">
    <property type="component" value="Unassembled WGS sequence"/>
</dbReference>
<keyword evidence="2 5" id="KW-0812">Transmembrane</keyword>
<gene>
    <name evidence="6" type="ORF">PCAMFM013_S005g000405</name>
</gene>
<evidence type="ECO:0000313" key="7">
    <source>
        <dbReference type="Proteomes" id="UP000053732"/>
    </source>
</evidence>
<dbReference type="GO" id="GO:0005886">
    <property type="term" value="C:plasma membrane"/>
    <property type="evidence" value="ECO:0007669"/>
    <property type="project" value="TreeGrafter"/>
</dbReference>
<evidence type="ECO:0000256" key="2">
    <source>
        <dbReference type="ARBA" id="ARBA00022692"/>
    </source>
</evidence>
<name>A0A0G4P4J3_PENC3</name>
<feature type="transmembrane region" description="Helical" evidence="5">
    <location>
        <begin position="58"/>
        <end position="77"/>
    </location>
</feature>
<keyword evidence="7" id="KW-1185">Reference proteome</keyword>
<dbReference type="STRING" id="1429867.A0A0G4P4J3"/>
<accession>A0A0G4P4J3</accession>
<dbReference type="InterPro" id="IPR007568">
    <property type="entry name" value="RTA1"/>
</dbReference>
<sequence length="321" mass="35106">MSNSTDPSDYCTLATCPLTEAYVEYVPSLAGNAFYLAVFAVLLVAQIVLGIRYRTWGYLGGLFGGLVLEVIGYAGRLQIHYNPFLFGPYLEYLICLTIAPAFICASIYICLGRIVIIYGENISRLRARTYTIVFIICDLVSLLLQASGGAVTSIADADQADLAQAGINTMIAGLVTQVVSLAIFMALCLDFAWKVRRNQHKLNPEIDMIVLRNSIKWKAFLGGLALATLTIFVRSVFRVAELQGGFQSSLANNEVVFMILEGAMLAIALLCLTALHPGICFNGQWNNTKWSFHKSRDSEMSLISKTSDGQVKARQSDSVLG</sequence>
<feature type="transmembrane region" description="Helical" evidence="5">
    <location>
        <begin position="132"/>
        <end position="155"/>
    </location>
</feature>